<feature type="transmembrane region" description="Helical" evidence="6">
    <location>
        <begin position="94"/>
        <end position="117"/>
    </location>
</feature>
<dbReference type="OrthoDB" id="409173at2759"/>
<dbReference type="NCBIfam" id="NF001923">
    <property type="entry name" value="PRK00701.1"/>
    <property type="match status" value="1"/>
</dbReference>
<feature type="transmembrane region" description="Helical" evidence="6">
    <location>
        <begin position="138"/>
        <end position="158"/>
    </location>
</feature>
<dbReference type="EMBL" id="JAFCMP010000223">
    <property type="protein sequence ID" value="KAG5183261.1"/>
    <property type="molecule type" value="Genomic_DNA"/>
</dbReference>
<reference evidence="7" key="1">
    <citation type="submission" date="2021-02" db="EMBL/GenBank/DDBJ databases">
        <title>First Annotated Genome of the Yellow-green Alga Tribonema minus.</title>
        <authorList>
            <person name="Mahan K.M."/>
        </authorList>
    </citation>
    <scope>NUCLEOTIDE SEQUENCE</scope>
    <source>
        <strain evidence="7">UTEX B ZZ1240</strain>
    </source>
</reference>
<dbReference type="PRINTS" id="PR00447">
    <property type="entry name" value="NATRESASSCMP"/>
</dbReference>
<organism evidence="7 8">
    <name type="scientific">Tribonema minus</name>
    <dbReference type="NCBI Taxonomy" id="303371"/>
    <lineage>
        <taxon>Eukaryota</taxon>
        <taxon>Sar</taxon>
        <taxon>Stramenopiles</taxon>
        <taxon>Ochrophyta</taxon>
        <taxon>PX clade</taxon>
        <taxon>Xanthophyceae</taxon>
        <taxon>Tribonematales</taxon>
        <taxon>Tribonemataceae</taxon>
        <taxon>Tribonema</taxon>
    </lineage>
</organism>
<proteinExistence type="inferred from homology"/>
<sequence>MVTLELPAAGAEAAETKEPDSAASATEFGESFSHSSSSAEENQYDNMQSTVKVPDASSKWHAKARAFAGVGFMVSVGYMDPGNWATDLAAGAKYGYTLLTVVLASSLIAMFLQSLALKLGVATDRDLAQACRHAYRPAVSRTLCCLLMWCDVFLRVLMELAIAATDLAELIGSATALYLLFRIPIWAGVLITGVDVLLILMFSGRSMRIIEAIVFLMVALIAACFAVQLAAVQPNWSDVGRGFIPSGQIVTDPDVLYLAIGIMGATVMPHNLFLHSSSIQTRAYPRDDKGRAMAVRYGRIDVMFALLCAFYVNAAILILSAAAFHYSANPNKDITDITEAYKLLTSATGQRGAEILFGISLLASGQSSSITGTLSGQIVMGGFVNMRIKPWQRRLITRSIAMIPAAIVAAVSGNKGAGQLLVLSQVILSLTLTFAVVPLVHITSTRAKMGRFVNNWVVTIIAAAIATIIGGLNFFLVIQAIRSA</sequence>
<feature type="compositionally biased region" description="Low complexity" evidence="5">
    <location>
        <begin position="27"/>
        <end position="41"/>
    </location>
</feature>
<feature type="transmembrane region" description="Helical" evidence="6">
    <location>
        <begin position="302"/>
        <end position="326"/>
    </location>
</feature>
<accession>A0A835YXD1</accession>
<feature type="region of interest" description="Disordered" evidence="5">
    <location>
        <begin position="1"/>
        <end position="50"/>
    </location>
</feature>
<comment type="caution">
    <text evidence="7">The sequence shown here is derived from an EMBL/GenBank/DDBJ whole genome shotgun (WGS) entry which is preliminary data.</text>
</comment>
<dbReference type="AlphaFoldDB" id="A0A835YXD1"/>
<evidence type="ECO:0000256" key="3">
    <source>
        <dbReference type="ARBA" id="ARBA00022989"/>
    </source>
</evidence>
<dbReference type="InterPro" id="IPR001046">
    <property type="entry name" value="NRAMP_fam"/>
</dbReference>
<dbReference type="NCBIfam" id="NF037982">
    <property type="entry name" value="Nramp_1"/>
    <property type="match status" value="1"/>
</dbReference>
<dbReference type="HAMAP" id="MF_00221">
    <property type="entry name" value="NRAMP"/>
    <property type="match status" value="1"/>
</dbReference>
<dbReference type="PANTHER" id="PTHR11706:SF101">
    <property type="entry name" value="MANGANESE TRANSPORTER SMF1"/>
    <property type="match status" value="1"/>
</dbReference>
<keyword evidence="4 6" id="KW-0472">Membrane</keyword>
<comment type="subcellular location">
    <subcellularLocation>
        <location evidence="1">Membrane</location>
        <topology evidence="1">Multi-pass membrane protein</topology>
    </subcellularLocation>
</comment>
<gene>
    <name evidence="7" type="ORF">JKP88DRAFT_317725</name>
</gene>
<dbReference type="Proteomes" id="UP000664859">
    <property type="component" value="Unassembled WGS sequence"/>
</dbReference>
<protein>
    <submittedName>
        <fullName evidence="7">Natural resistance associated macrophage protein</fullName>
    </submittedName>
</protein>
<dbReference type="GO" id="GO:0005384">
    <property type="term" value="F:manganese ion transmembrane transporter activity"/>
    <property type="evidence" value="ECO:0007669"/>
    <property type="project" value="TreeGrafter"/>
</dbReference>
<evidence type="ECO:0000256" key="2">
    <source>
        <dbReference type="ARBA" id="ARBA00022692"/>
    </source>
</evidence>
<evidence type="ECO:0000256" key="5">
    <source>
        <dbReference type="SAM" id="MobiDB-lite"/>
    </source>
</evidence>
<evidence type="ECO:0000256" key="1">
    <source>
        <dbReference type="ARBA" id="ARBA00004141"/>
    </source>
</evidence>
<feature type="transmembrane region" description="Helical" evidence="6">
    <location>
        <begin position="420"/>
        <end position="440"/>
    </location>
</feature>
<dbReference type="GO" id="GO:0034755">
    <property type="term" value="P:iron ion transmembrane transport"/>
    <property type="evidence" value="ECO:0007669"/>
    <property type="project" value="TreeGrafter"/>
</dbReference>
<feature type="transmembrane region" description="Helical" evidence="6">
    <location>
        <begin position="255"/>
        <end position="274"/>
    </location>
</feature>
<evidence type="ECO:0000256" key="6">
    <source>
        <dbReference type="SAM" id="Phobius"/>
    </source>
</evidence>
<feature type="transmembrane region" description="Helical" evidence="6">
    <location>
        <begin position="452"/>
        <end position="481"/>
    </location>
</feature>
<dbReference type="NCBIfam" id="TIGR01197">
    <property type="entry name" value="nramp"/>
    <property type="match status" value="1"/>
</dbReference>
<evidence type="ECO:0000313" key="7">
    <source>
        <dbReference type="EMBL" id="KAG5183261.1"/>
    </source>
</evidence>
<keyword evidence="8" id="KW-1185">Reference proteome</keyword>
<keyword evidence="2 6" id="KW-0812">Transmembrane</keyword>
<dbReference type="GO" id="GO:0015086">
    <property type="term" value="F:cadmium ion transmembrane transporter activity"/>
    <property type="evidence" value="ECO:0007669"/>
    <property type="project" value="TreeGrafter"/>
</dbReference>
<dbReference type="Pfam" id="PF01566">
    <property type="entry name" value="Nramp"/>
    <property type="match status" value="1"/>
</dbReference>
<feature type="transmembrane region" description="Helical" evidence="6">
    <location>
        <begin position="178"/>
        <end position="202"/>
    </location>
</feature>
<feature type="transmembrane region" description="Helical" evidence="6">
    <location>
        <begin position="62"/>
        <end position="79"/>
    </location>
</feature>
<feature type="compositionally biased region" description="Low complexity" evidence="5">
    <location>
        <begin position="1"/>
        <end position="13"/>
    </location>
</feature>
<name>A0A835YXD1_9STRA</name>
<dbReference type="GO" id="GO:0005886">
    <property type="term" value="C:plasma membrane"/>
    <property type="evidence" value="ECO:0007669"/>
    <property type="project" value="TreeGrafter"/>
</dbReference>
<feature type="transmembrane region" description="Helical" evidence="6">
    <location>
        <begin position="209"/>
        <end position="231"/>
    </location>
</feature>
<keyword evidence="3 6" id="KW-1133">Transmembrane helix</keyword>
<evidence type="ECO:0000313" key="8">
    <source>
        <dbReference type="Proteomes" id="UP000664859"/>
    </source>
</evidence>
<evidence type="ECO:0000256" key="4">
    <source>
        <dbReference type="ARBA" id="ARBA00023136"/>
    </source>
</evidence>
<dbReference type="PANTHER" id="PTHR11706">
    <property type="entry name" value="SOLUTE CARRIER PROTEIN FAMILY 11 MEMBER"/>
    <property type="match status" value="1"/>
</dbReference>